<dbReference type="EMBL" id="CP117812">
    <property type="protein sequence ID" value="WDE98787.1"/>
    <property type="molecule type" value="Genomic_DNA"/>
</dbReference>
<evidence type="ECO:0000313" key="11">
    <source>
        <dbReference type="Proteomes" id="UP001214250"/>
    </source>
</evidence>
<feature type="binding site" evidence="7">
    <location>
        <position position="186"/>
    </location>
    <ligand>
        <name>substrate</name>
    </ligand>
</feature>
<reference evidence="10 11" key="1">
    <citation type="submission" date="2023-02" db="EMBL/GenBank/DDBJ databases">
        <title>Genome sequence of Lentisphaera profundi SAORIC-696.</title>
        <authorList>
            <person name="Kim e."/>
            <person name="Cho J.-C."/>
            <person name="Choi A."/>
            <person name="Kang I."/>
        </authorList>
    </citation>
    <scope>NUCLEOTIDE SEQUENCE [LARGE SCALE GENOMIC DNA]</scope>
    <source>
        <strain evidence="10 11">SAORIC-696</strain>
    </source>
</reference>
<keyword evidence="11" id="KW-1185">Reference proteome</keyword>
<dbReference type="PIRSF" id="PIRSF000110">
    <property type="entry name" value="G6PD"/>
    <property type="match status" value="1"/>
</dbReference>
<dbReference type="SUPFAM" id="SSF51735">
    <property type="entry name" value="NAD(P)-binding Rossmann-fold domains"/>
    <property type="match status" value="1"/>
</dbReference>
<dbReference type="RefSeq" id="WP_274153656.1">
    <property type="nucleotide sequence ID" value="NZ_CP117812.1"/>
</dbReference>
<gene>
    <name evidence="7 10" type="primary">zwf</name>
    <name evidence="10" type="ORF">PQO03_13170</name>
</gene>
<comment type="function">
    <text evidence="7">Catalyzes the oxidation of glucose 6-phosphate to 6-phosphogluconolactone.</text>
</comment>
<evidence type="ECO:0000256" key="1">
    <source>
        <dbReference type="ARBA" id="ARBA00004937"/>
    </source>
</evidence>
<dbReference type="PRINTS" id="PR00079">
    <property type="entry name" value="G6PDHDRGNASE"/>
</dbReference>
<dbReference type="HAMAP" id="MF_00966">
    <property type="entry name" value="G6PD"/>
    <property type="match status" value="1"/>
</dbReference>
<evidence type="ECO:0000256" key="4">
    <source>
        <dbReference type="ARBA" id="ARBA00022857"/>
    </source>
</evidence>
<evidence type="ECO:0000259" key="9">
    <source>
        <dbReference type="Pfam" id="PF02781"/>
    </source>
</evidence>
<keyword evidence="5 7" id="KW-0560">Oxidoreductase</keyword>
<evidence type="ECO:0000313" key="10">
    <source>
        <dbReference type="EMBL" id="WDE98787.1"/>
    </source>
</evidence>
<dbReference type="NCBIfam" id="TIGR00871">
    <property type="entry name" value="zwf"/>
    <property type="match status" value="1"/>
</dbReference>
<name>A0ABY7W0Z0_9BACT</name>
<feature type="binding site" evidence="7">
    <location>
        <position position="182"/>
    </location>
    <ligand>
        <name>substrate</name>
    </ligand>
</feature>
<accession>A0ABY7W0Z0</accession>
<feature type="domain" description="Glucose-6-phosphate dehydrogenase C-terminal" evidence="9">
    <location>
        <begin position="193"/>
        <end position="473"/>
    </location>
</feature>
<proteinExistence type="inferred from homology"/>
<evidence type="ECO:0000256" key="2">
    <source>
        <dbReference type="ARBA" id="ARBA00009975"/>
    </source>
</evidence>
<feature type="binding site" evidence="7">
    <location>
        <position position="340"/>
    </location>
    <ligand>
        <name>substrate</name>
    </ligand>
</feature>
<dbReference type="PANTHER" id="PTHR23429">
    <property type="entry name" value="GLUCOSE-6-PHOSPHATE 1-DEHYDROGENASE G6PD"/>
    <property type="match status" value="1"/>
</dbReference>
<protein>
    <recommendedName>
        <fullName evidence="7">Glucose-6-phosphate 1-dehydrogenase</fullName>
        <shortName evidence="7">G6PD</shortName>
        <ecNumber evidence="7">1.1.1.49</ecNumber>
    </recommendedName>
</protein>
<feature type="binding site" evidence="7">
    <location>
        <position position="220"/>
    </location>
    <ligand>
        <name>substrate</name>
    </ligand>
</feature>
<dbReference type="PROSITE" id="PS00069">
    <property type="entry name" value="G6P_DEHYDROGENASE"/>
    <property type="match status" value="1"/>
</dbReference>
<dbReference type="Pfam" id="PF00479">
    <property type="entry name" value="G6PD_N"/>
    <property type="match status" value="1"/>
</dbReference>
<comment type="similarity">
    <text evidence="2 7">Belongs to the glucose-6-phosphate dehydrogenase family.</text>
</comment>
<organism evidence="10 11">
    <name type="scientific">Lentisphaera profundi</name>
    <dbReference type="NCBI Taxonomy" id="1658616"/>
    <lineage>
        <taxon>Bacteria</taxon>
        <taxon>Pseudomonadati</taxon>
        <taxon>Lentisphaerota</taxon>
        <taxon>Lentisphaeria</taxon>
        <taxon>Lentisphaerales</taxon>
        <taxon>Lentisphaeraceae</taxon>
        <taxon>Lentisphaera</taxon>
    </lineage>
</organism>
<feature type="domain" description="Glucose-6-phosphate dehydrogenase NAD-binding" evidence="8">
    <location>
        <begin position="8"/>
        <end position="191"/>
    </location>
</feature>
<dbReference type="InterPro" id="IPR022674">
    <property type="entry name" value="G6P_DH_NAD-bd"/>
</dbReference>
<dbReference type="SUPFAM" id="SSF55347">
    <property type="entry name" value="Glyceraldehyde-3-phosphate dehydrogenase-like, C-terminal domain"/>
    <property type="match status" value="1"/>
</dbReference>
<evidence type="ECO:0000256" key="3">
    <source>
        <dbReference type="ARBA" id="ARBA00022526"/>
    </source>
</evidence>
<feature type="binding site" evidence="7">
    <location>
        <position position="45"/>
    </location>
    <ligand>
        <name>NADP(+)</name>
        <dbReference type="ChEBI" id="CHEBI:58349"/>
    </ligand>
</feature>
<feature type="active site" description="Proton acceptor" evidence="7">
    <location>
        <position position="244"/>
    </location>
</feature>
<dbReference type="InterPro" id="IPR019796">
    <property type="entry name" value="G6P_DH_AS"/>
</dbReference>
<dbReference type="InterPro" id="IPR022675">
    <property type="entry name" value="G6P_DH_C"/>
</dbReference>
<comment type="pathway">
    <text evidence="1 7">Carbohydrate degradation; pentose phosphate pathway; D-ribulose 5-phosphate from D-glucose 6-phosphate (oxidative stage): step 1/3.</text>
</comment>
<feature type="binding site" evidence="7">
    <location>
        <position position="239"/>
    </location>
    <ligand>
        <name>substrate</name>
    </ligand>
</feature>
<keyword evidence="4 7" id="KW-0521">NADP</keyword>
<dbReference type="InterPro" id="IPR036291">
    <property type="entry name" value="NAD(P)-bd_dom_sf"/>
</dbReference>
<keyword evidence="3 7" id="KW-0313">Glucose metabolism</keyword>
<dbReference type="Gene3D" id="3.40.50.720">
    <property type="entry name" value="NAD(P)-binding Rossmann-like Domain"/>
    <property type="match status" value="1"/>
</dbReference>
<evidence type="ECO:0000256" key="7">
    <source>
        <dbReference type="HAMAP-Rule" id="MF_00966"/>
    </source>
</evidence>
<dbReference type="Proteomes" id="UP001214250">
    <property type="component" value="Chromosome 2"/>
</dbReference>
<sequence>MNKPVSVVIMGASGNLALTKLLPSLYTLFTSGALPAQFSISGYARTAMSHDEFRAKVKANLMDSVEETQLVEALVKNFLDKIYYHAGNYDSAEDFVQLKAELDDINADFGEDIKRVFYLSIPPAVFEPVINSLRESQLVEKGNLDHFVVVEKPFGYDTDSARELNATIGKTFDESQVCRIDHYLGKEAIQNLMVMRFANIIFEPVWNRNYVESVTISWEEDKAIGDRGGYFDDAGIIRDVIQNHLLQILALVAMEQPTELTSDDIANEKNRVLRAMEPFKDEDVVIGQYTDGVCSGRSVNSYRDEPGVPKDSKRDTFAAIRCEINNQRWSGVPFIVKAGKAMTKSMTEITIQFKDVAGSIFANSPHHPNKLVIRVQPEAGMIFNITNKVPGKGMVLKDVKMDFTYNSGFDVAMPGAYERLLLDAINGDKSLFISYEELIQSWELFTPILKKIDKGEKDVHFYRAGTSGPDAANFE</sequence>
<evidence type="ECO:0000259" key="8">
    <source>
        <dbReference type="Pfam" id="PF00479"/>
    </source>
</evidence>
<dbReference type="PANTHER" id="PTHR23429:SF0">
    <property type="entry name" value="GLUCOSE-6-PHOSPHATE 1-DEHYDROGENASE"/>
    <property type="match status" value="1"/>
</dbReference>
<keyword evidence="6 7" id="KW-0119">Carbohydrate metabolism</keyword>
<comment type="catalytic activity">
    <reaction evidence="7">
        <text>D-glucose 6-phosphate + NADP(+) = 6-phospho-D-glucono-1,5-lactone + NADPH + H(+)</text>
        <dbReference type="Rhea" id="RHEA:15841"/>
        <dbReference type="ChEBI" id="CHEBI:15378"/>
        <dbReference type="ChEBI" id="CHEBI:57783"/>
        <dbReference type="ChEBI" id="CHEBI:57955"/>
        <dbReference type="ChEBI" id="CHEBI:58349"/>
        <dbReference type="ChEBI" id="CHEBI:61548"/>
        <dbReference type="EC" id="1.1.1.49"/>
    </reaction>
</comment>
<dbReference type="Pfam" id="PF02781">
    <property type="entry name" value="G6PD_C"/>
    <property type="match status" value="1"/>
</dbReference>
<dbReference type="Gene3D" id="3.30.360.10">
    <property type="entry name" value="Dihydrodipicolinate Reductase, domain 2"/>
    <property type="match status" value="1"/>
</dbReference>
<dbReference type="InterPro" id="IPR001282">
    <property type="entry name" value="G6P_DH"/>
</dbReference>
<comment type="caution">
    <text evidence="7">Lacks conserved residue(s) required for the propagation of feature annotation.</text>
</comment>
<evidence type="ECO:0000256" key="5">
    <source>
        <dbReference type="ARBA" id="ARBA00023002"/>
    </source>
</evidence>
<feature type="binding site" evidence="7">
    <location>
        <position position="152"/>
    </location>
    <ligand>
        <name>NADP(+)</name>
        <dbReference type="ChEBI" id="CHEBI:58349"/>
    </ligand>
</feature>
<evidence type="ECO:0000256" key="6">
    <source>
        <dbReference type="ARBA" id="ARBA00023277"/>
    </source>
</evidence>
<dbReference type="EC" id="1.1.1.49" evidence="7"/>